<feature type="domain" description="Peptidase S9 prolyl oligopeptidase catalytic" evidence="6">
    <location>
        <begin position="506"/>
        <end position="720"/>
    </location>
</feature>
<dbReference type="InterPro" id="IPR029058">
    <property type="entry name" value="AB_hydrolase_fold"/>
</dbReference>
<dbReference type="Pfam" id="PF00326">
    <property type="entry name" value="Peptidase_S9"/>
    <property type="match status" value="1"/>
</dbReference>
<reference evidence="8" key="1">
    <citation type="submission" date="2023-07" db="EMBL/GenBank/DDBJ databases">
        <title>Bacterial whole genome sequence for Sphingobium sp. HBC34.</title>
        <authorList>
            <person name="Le V."/>
            <person name="Ko S.-R."/>
            <person name="Ahn C.-Y."/>
            <person name="Oh H.-M."/>
        </authorList>
    </citation>
    <scope>NUCLEOTIDE SEQUENCE</scope>
    <source>
        <strain evidence="8">HBC34</strain>
    </source>
</reference>
<dbReference type="Proteomes" id="UP001176471">
    <property type="component" value="Unassembled WGS sequence"/>
</dbReference>
<evidence type="ECO:0000256" key="5">
    <source>
        <dbReference type="SAM" id="SignalP"/>
    </source>
</evidence>
<dbReference type="Gene3D" id="2.130.10.120">
    <property type="entry name" value="Prolyl oligopeptidase, N-terminal domain"/>
    <property type="match status" value="1"/>
</dbReference>
<dbReference type="InterPro" id="IPR023302">
    <property type="entry name" value="Pept_S9A_N"/>
</dbReference>
<name>A0ABT8ZSL8_9SPHN</name>
<dbReference type="PRINTS" id="PR00862">
    <property type="entry name" value="PROLIGOPTASE"/>
</dbReference>
<keyword evidence="4" id="KW-0720">Serine protease</keyword>
<feature type="signal peptide" evidence="5">
    <location>
        <begin position="1"/>
        <end position="30"/>
    </location>
</feature>
<evidence type="ECO:0000256" key="3">
    <source>
        <dbReference type="ARBA" id="ARBA00022801"/>
    </source>
</evidence>
<protein>
    <submittedName>
        <fullName evidence="8">Prolyl oligopeptidase family serine peptidase</fullName>
    </submittedName>
</protein>
<evidence type="ECO:0000313" key="9">
    <source>
        <dbReference type="Proteomes" id="UP001176471"/>
    </source>
</evidence>
<comment type="similarity">
    <text evidence="1">Belongs to the peptidase S9A family.</text>
</comment>
<dbReference type="SUPFAM" id="SSF53474">
    <property type="entry name" value="alpha/beta-Hydrolases"/>
    <property type="match status" value="1"/>
</dbReference>
<organism evidence="8 9">
    <name type="scientific">Sphingobium cyanobacteriorum</name>
    <dbReference type="NCBI Taxonomy" id="3063954"/>
    <lineage>
        <taxon>Bacteria</taxon>
        <taxon>Pseudomonadati</taxon>
        <taxon>Pseudomonadota</taxon>
        <taxon>Alphaproteobacteria</taxon>
        <taxon>Sphingomonadales</taxon>
        <taxon>Sphingomonadaceae</taxon>
        <taxon>Sphingobium</taxon>
    </lineage>
</organism>
<proteinExistence type="inferred from homology"/>
<gene>
    <name evidence="8" type="ORF">Q4610_21015</name>
</gene>
<keyword evidence="5" id="KW-0732">Signal</keyword>
<dbReference type="InterPro" id="IPR002470">
    <property type="entry name" value="Peptidase_S9A"/>
</dbReference>
<dbReference type="InterPro" id="IPR006311">
    <property type="entry name" value="TAT_signal"/>
</dbReference>
<dbReference type="Gene3D" id="3.40.50.1820">
    <property type="entry name" value="alpha/beta hydrolase"/>
    <property type="match status" value="1"/>
</dbReference>
<evidence type="ECO:0000256" key="2">
    <source>
        <dbReference type="ARBA" id="ARBA00022670"/>
    </source>
</evidence>
<feature type="chain" id="PRO_5047492979" evidence="5">
    <location>
        <begin position="31"/>
        <end position="721"/>
    </location>
</feature>
<dbReference type="InterPro" id="IPR051543">
    <property type="entry name" value="Serine_Peptidase_S9A"/>
</dbReference>
<keyword evidence="3" id="KW-0378">Hydrolase</keyword>
<sequence>MTTALRISRRHLLGGAAATAMSGLAQSAWAVTASPRWPEAPPPQVPRVDHVITQLGRQRNDPYSWLKYVPAKGSRSFETLPPMIRKQLEAEANYGAAMLAPIRPERERLLSAMLARAGGGVSAPPLQRGAWRYASRLPEGGEHAVHYRIGADGKEQVLVEEAQRAKGHAYYRTTGHQPSPDHRYFAWAEDVVGNDRHRLCVLDTRTGKVSIPVETDAYGYGGLVFSPSSAWLFWIWRDARNRPTRLYRSAVAGGDPVLVYEEADAAIFMQIGRTAADGFVRLTLSGPDTAEVRLIAAMDETGPPRIVRLRAKGVTYGIDEWQGALLMVTDEEGAMDGKIVRLDPRTLKAGPTLVPHRSGVPILSVVPFESALVRLERENGLHRIVLRQDDGRERTIGFPEAAYALELPEGQDYRAPTVRIAYESPVQPRHWIDVDLASGSQHLVAAEQLHGFDPDAYVVERLSATAPDGVDVPITLVSRRDAPKDGSARLLLYGYGAYGISSDPVFSLPATVLIDKGWRYAIAHVRGGSEKGRRWFLDGRLFAKRNSMTDFVACAQTLCRGGYTAPKRVVAFGLSAGGLLVGGAMNLAPELWAGVIAKVPFVDMLNTMSDADHPLVPLFRPDWGDPLADPKAYDYIASISPYENVREAAYPPLLCTAGLKDDRVSYWEPAKLVAQVRRRSTSGNPAILLVNPDAGHQSSGDQRAEFDEMARFWAFAENCVA</sequence>
<evidence type="ECO:0000256" key="4">
    <source>
        <dbReference type="ARBA" id="ARBA00022825"/>
    </source>
</evidence>
<dbReference type="InterPro" id="IPR001375">
    <property type="entry name" value="Peptidase_S9_cat"/>
</dbReference>
<feature type="domain" description="Peptidase S9A N-terminal" evidence="7">
    <location>
        <begin position="43"/>
        <end position="445"/>
    </location>
</feature>
<dbReference type="Pfam" id="PF02897">
    <property type="entry name" value="Peptidase_S9_N"/>
    <property type="match status" value="1"/>
</dbReference>
<accession>A0ABT8ZSL8</accession>
<keyword evidence="2" id="KW-0645">Protease</keyword>
<evidence type="ECO:0000259" key="7">
    <source>
        <dbReference type="Pfam" id="PF02897"/>
    </source>
</evidence>
<comment type="caution">
    <text evidence="8">The sequence shown here is derived from an EMBL/GenBank/DDBJ whole genome shotgun (WGS) entry which is preliminary data.</text>
</comment>
<evidence type="ECO:0000313" key="8">
    <source>
        <dbReference type="EMBL" id="MDO7837525.1"/>
    </source>
</evidence>
<evidence type="ECO:0000259" key="6">
    <source>
        <dbReference type="Pfam" id="PF00326"/>
    </source>
</evidence>
<dbReference type="PROSITE" id="PS51318">
    <property type="entry name" value="TAT"/>
    <property type="match status" value="1"/>
</dbReference>
<keyword evidence="9" id="KW-1185">Reference proteome</keyword>
<evidence type="ECO:0000256" key="1">
    <source>
        <dbReference type="ARBA" id="ARBA00005228"/>
    </source>
</evidence>
<dbReference type="PANTHER" id="PTHR11757:SF19">
    <property type="entry name" value="PROLYL ENDOPEPTIDASE-LIKE"/>
    <property type="match status" value="1"/>
</dbReference>
<dbReference type="PANTHER" id="PTHR11757">
    <property type="entry name" value="PROTEASE FAMILY S9A OLIGOPEPTIDASE"/>
    <property type="match status" value="1"/>
</dbReference>
<dbReference type="EMBL" id="JAUQOM010000035">
    <property type="protein sequence ID" value="MDO7837525.1"/>
    <property type="molecule type" value="Genomic_DNA"/>
</dbReference>
<dbReference type="SUPFAM" id="SSF50993">
    <property type="entry name" value="Peptidase/esterase 'gauge' domain"/>
    <property type="match status" value="1"/>
</dbReference>